<dbReference type="GO" id="GO:0005525">
    <property type="term" value="F:GTP binding"/>
    <property type="evidence" value="ECO:0007669"/>
    <property type="project" value="UniProtKB-KW"/>
</dbReference>
<feature type="domain" description="SRP54-type proteins GTP-binding" evidence="11">
    <location>
        <begin position="78"/>
        <end position="274"/>
    </location>
</feature>
<name>A0A9Q0LS97_ANAIG</name>
<dbReference type="EMBL" id="JAPDFW010000044">
    <property type="protein sequence ID" value="KAJ5078906.1"/>
    <property type="molecule type" value="Genomic_DNA"/>
</dbReference>
<evidence type="ECO:0000256" key="5">
    <source>
        <dbReference type="ARBA" id="ARBA00023134"/>
    </source>
</evidence>
<dbReference type="Proteomes" id="UP001149090">
    <property type="component" value="Unassembled WGS sequence"/>
</dbReference>
<organism evidence="12 13">
    <name type="scientific">Anaeramoeba ignava</name>
    <name type="common">Anaerobic marine amoeba</name>
    <dbReference type="NCBI Taxonomy" id="1746090"/>
    <lineage>
        <taxon>Eukaryota</taxon>
        <taxon>Metamonada</taxon>
        <taxon>Anaeramoebidae</taxon>
        <taxon>Anaeramoeba</taxon>
    </lineage>
</organism>
<dbReference type="InterPro" id="IPR022941">
    <property type="entry name" value="SRP54"/>
</dbReference>
<keyword evidence="3" id="KW-0378">Hydrolase</keyword>
<keyword evidence="6" id="KW-0733">Signal recognition particle</keyword>
<dbReference type="Gene3D" id="1.20.120.140">
    <property type="entry name" value="Signal recognition particle SRP54, nucleotide-binding domain"/>
    <property type="match status" value="1"/>
</dbReference>
<keyword evidence="5" id="KW-0342">GTP-binding</keyword>
<dbReference type="Gene3D" id="1.10.260.30">
    <property type="entry name" value="Signal recognition particle, SRP54 subunit, M-domain"/>
    <property type="match status" value="1"/>
</dbReference>
<keyword evidence="4" id="KW-0694">RNA-binding</keyword>
<dbReference type="InterPro" id="IPR042101">
    <property type="entry name" value="SRP54_N_sf"/>
</dbReference>
<dbReference type="GO" id="GO:0006616">
    <property type="term" value="P:SRP-dependent cotranslational protein targeting to membrane, translocation"/>
    <property type="evidence" value="ECO:0007669"/>
    <property type="project" value="TreeGrafter"/>
</dbReference>
<dbReference type="InterPro" id="IPR003593">
    <property type="entry name" value="AAA+_ATPase"/>
</dbReference>
<dbReference type="Gene3D" id="3.40.50.300">
    <property type="entry name" value="P-loop containing nucleotide triphosphate hydrolases"/>
    <property type="match status" value="1"/>
</dbReference>
<dbReference type="SUPFAM" id="SSF47446">
    <property type="entry name" value="Signal peptide-binding domain"/>
    <property type="match status" value="1"/>
</dbReference>
<evidence type="ECO:0000313" key="12">
    <source>
        <dbReference type="EMBL" id="KAJ5078906.1"/>
    </source>
</evidence>
<dbReference type="SUPFAM" id="SSF52540">
    <property type="entry name" value="P-loop containing nucleoside triphosphate hydrolases"/>
    <property type="match status" value="1"/>
</dbReference>
<dbReference type="InterPro" id="IPR036891">
    <property type="entry name" value="Signal_recog_part_SRP54_M_sf"/>
</dbReference>
<evidence type="ECO:0000259" key="10">
    <source>
        <dbReference type="SMART" id="SM00382"/>
    </source>
</evidence>
<dbReference type="Pfam" id="PF00448">
    <property type="entry name" value="SRP54"/>
    <property type="match status" value="1"/>
</dbReference>
<dbReference type="GO" id="GO:0003924">
    <property type="term" value="F:GTPase activity"/>
    <property type="evidence" value="ECO:0007669"/>
    <property type="project" value="InterPro"/>
</dbReference>
<keyword evidence="7" id="KW-0687">Ribonucleoprotein</keyword>
<dbReference type="SMART" id="SM00382">
    <property type="entry name" value="AAA"/>
    <property type="match status" value="1"/>
</dbReference>
<evidence type="ECO:0000256" key="8">
    <source>
        <dbReference type="ARBA" id="ARBA00035672"/>
    </source>
</evidence>
<dbReference type="SMART" id="SM00962">
    <property type="entry name" value="SRP54"/>
    <property type="match status" value="1"/>
</dbReference>
<dbReference type="InterPro" id="IPR000897">
    <property type="entry name" value="SRP54_GTPase_dom"/>
</dbReference>
<dbReference type="EC" id="3.6.5.4" evidence="8"/>
<comment type="catalytic activity">
    <reaction evidence="9">
        <text>GTP + H2O = GDP + phosphate + H(+)</text>
        <dbReference type="Rhea" id="RHEA:19669"/>
        <dbReference type="ChEBI" id="CHEBI:15377"/>
        <dbReference type="ChEBI" id="CHEBI:15378"/>
        <dbReference type="ChEBI" id="CHEBI:37565"/>
        <dbReference type="ChEBI" id="CHEBI:43474"/>
        <dbReference type="ChEBI" id="CHEBI:58189"/>
        <dbReference type="EC" id="3.6.5.4"/>
    </reaction>
    <physiologicalReaction direction="left-to-right" evidence="9">
        <dbReference type="Rhea" id="RHEA:19670"/>
    </physiologicalReaction>
</comment>
<evidence type="ECO:0000256" key="2">
    <source>
        <dbReference type="ARBA" id="ARBA00022741"/>
    </source>
</evidence>
<reference evidence="12" key="1">
    <citation type="submission" date="2022-10" db="EMBL/GenBank/DDBJ databases">
        <title>Novel sulphate-reducing endosymbionts in the free-living metamonad Anaeramoeba.</title>
        <authorList>
            <person name="Jerlstrom-Hultqvist J."/>
            <person name="Cepicka I."/>
            <person name="Gallot-Lavallee L."/>
            <person name="Salas-Leiva D."/>
            <person name="Curtis B.A."/>
            <person name="Zahonova K."/>
            <person name="Pipaliya S."/>
            <person name="Dacks J."/>
            <person name="Roger A.J."/>
        </authorList>
    </citation>
    <scope>NUCLEOTIDE SEQUENCE</scope>
    <source>
        <strain evidence="12">BMAN</strain>
    </source>
</reference>
<proteinExistence type="inferred from homology"/>
<dbReference type="GO" id="GO:0005786">
    <property type="term" value="C:signal recognition particle, endoplasmic reticulum targeting"/>
    <property type="evidence" value="ECO:0007669"/>
    <property type="project" value="UniProtKB-KW"/>
</dbReference>
<dbReference type="CDD" id="cd17875">
    <property type="entry name" value="SRP54_G"/>
    <property type="match status" value="1"/>
</dbReference>
<dbReference type="PANTHER" id="PTHR11564">
    <property type="entry name" value="SIGNAL RECOGNITION PARTICLE 54K PROTEIN SRP54"/>
    <property type="match status" value="1"/>
</dbReference>
<accession>A0A9Q0LS97</accession>
<evidence type="ECO:0000259" key="11">
    <source>
        <dbReference type="SMART" id="SM00962"/>
    </source>
</evidence>
<evidence type="ECO:0000256" key="6">
    <source>
        <dbReference type="ARBA" id="ARBA00023135"/>
    </source>
</evidence>
<dbReference type="OrthoDB" id="10250817at2759"/>
<dbReference type="FunFam" id="3.40.50.300:FF:000022">
    <property type="entry name" value="Signal recognition particle 54 kDa subunit"/>
    <property type="match status" value="1"/>
</dbReference>
<evidence type="ECO:0000256" key="3">
    <source>
        <dbReference type="ARBA" id="ARBA00022801"/>
    </source>
</evidence>
<keyword evidence="2" id="KW-0547">Nucleotide-binding</keyword>
<comment type="similarity">
    <text evidence="1">Belongs to the GTP-binding SRP family. SRP54 subfamily.</text>
</comment>
<dbReference type="GO" id="GO:0030942">
    <property type="term" value="F:endoplasmic reticulum signal peptide binding"/>
    <property type="evidence" value="ECO:0007669"/>
    <property type="project" value="TreeGrafter"/>
</dbReference>
<evidence type="ECO:0000313" key="13">
    <source>
        <dbReference type="Proteomes" id="UP001149090"/>
    </source>
</evidence>
<protein>
    <recommendedName>
        <fullName evidence="8">signal-recognition-particle GTPase</fullName>
        <ecNumber evidence="8">3.6.5.4</ecNumber>
    </recommendedName>
</protein>
<dbReference type="GO" id="GO:0005829">
    <property type="term" value="C:cytosol"/>
    <property type="evidence" value="ECO:0007669"/>
    <property type="project" value="TreeGrafter"/>
</dbReference>
<dbReference type="Pfam" id="PF02978">
    <property type="entry name" value="SRP_SPB"/>
    <property type="match status" value="1"/>
</dbReference>
<sequence>MVLSQLGGKITNALKKMANSTVIDESQNFGIIYGNKVDLANMDSGTNKRKIIKQVVFDELCKLVDPGVEPFKPVKGKPNIIMFVGLQGSGKTTTCSKMAYYYKNKGWKTSLVCADTFRAGAYDQLKQNATKAGVSFYGSYTESDPVKAAKDGVTNFTIQDYEIIIVDTSGRHKQEKELFQEMKQISDVIKPNNVVFVMDGSIGQSAYDQALAFHSTVPVGSVIITKLDVKHTKGGGALSAVAATKSPIIFFGSGEHIYDLELFDVKSFVGRLLGYGDFRQLFDKIQDSGIEDKAELYEKMIERGDITLRDMYEQYKALQKMGPMDKIMELIPGFNADLLPKGSGEESQVRIHKYMCIMDSMTNKELDNPKLFDQNSGRISRVARGSGHSITVVKQMLEEHKRFSKVFGAMLKKMKGSKRGGMPNMNQLARNMGNMNIGNINIGNMLKNFGGGMDPSSLMKAMKGRK</sequence>
<dbReference type="InterPro" id="IPR027417">
    <property type="entry name" value="P-loop_NTPase"/>
</dbReference>
<evidence type="ECO:0000256" key="4">
    <source>
        <dbReference type="ARBA" id="ARBA00022884"/>
    </source>
</evidence>
<dbReference type="GO" id="GO:0008312">
    <property type="term" value="F:7S RNA binding"/>
    <property type="evidence" value="ECO:0007669"/>
    <property type="project" value="InterPro"/>
</dbReference>
<gene>
    <name evidence="12" type="ORF">M0811_04629</name>
</gene>
<evidence type="ECO:0000256" key="7">
    <source>
        <dbReference type="ARBA" id="ARBA00023274"/>
    </source>
</evidence>
<feature type="domain" description="AAA+ ATPase" evidence="10">
    <location>
        <begin position="77"/>
        <end position="255"/>
    </location>
</feature>
<dbReference type="AlphaFoldDB" id="A0A9Q0LS97"/>
<dbReference type="PANTHER" id="PTHR11564:SF5">
    <property type="entry name" value="SIGNAL RECOGNITION PARTICLE SUBUNIT SRP54"/>
    <property type="match status" value="1"/>
</dbReference>
<dbReference type="InterPro" id="IPR004125">
    <property type="entry name" value="Signal_recog_particle_SRP54_M"/>
</dbReference>
<evidence type="ECO:0000256" key="1">
    <source>
        <dbReference type="ARBA" id="ARBA00005450"/>
    </source>
</evidence>
<comment type="caution">
    <text evidence="12">The sequence shown here is derived from an EMBL/GenBank/DDBJ whole genome shotgun (WGS) entry which is preliminary data.</text>
</comment>
<dbReference type="OMA" id="GMTGQDA"/>
<keyword evidence="13" id="KW-1185">Reference proteome</keyword>
<evidence type="ECO:0000256" key="9">
    <source>
        <dbReference type="ARBA" id="ARBA00048157"/>
    </source>
</evidence>